<keyword evidence="2" id="KW-1185">Reference proteome</keyword>
<accession>A0ACC0Z5R8</accession>
<reference evidence="2" key="1">
    <citation type="journal article" date="2023" name="G3 (Bethesda)">
        <title>Genome assembly and association tests identify interacting loci associated with vigor, precocity, and sex in interspecific pistachio rootstocks.</title>
        <authorList>
            <person name="Palmer W."/>
            <person name="Jacygrad E."/>
            <person name="Sagayaradj S."/>
            <person name="Cavanaugh K."/>
            <person name="Han R."/>
            <person name="Bertier L."/>
            <person name="Beede B."/>
            <person name="Kafkas S."/>
            <person name="Golino D."/>
            <person name="Preece J."/>
            <person name="Michelmore R."/>
        </authorList>
    </citation>
    <scope>NUCLEOTIDE SEQUENCE [LARGE SCALE GENOMIC DNA]</scope>
</reference>
<name>A0ACC0Z5R8_9ROSI</name>
<dbReference type="EMBL" id="CM047738">
    <property type="protein sequence ID" value="KAJ0045596.1"/>
    <property type="molecule type" value="Genomic_DNA"/>
</dbReference>
<proteinExistence type="predicted"/>
<sequence>MGSFYLPEDEDSLPLGQDVHSVCQEKQTFGVVDGVGGWNKRGIDSGVYARELMTNSLIALFGLPK</sequence>
<organism evidence="1 2">
    <name type="scientific">Pistacia integerrima</name>
    <dbReference type="NCBI Taxonomy" id="434235"/>
    <lineage>
        <taxon>Eukaryota</taxon>
        <taxon>Viridiplantae</taxon>
        <taxon>Streptophyta</taxon>
        <taxon>Embryophyta</taxon>
        <taxon>Tracheophyta</taxon>
        <taxon>Spermatophyta</taxon>
        <taxon>Magnoliopsida</taxon>
        <taxon>eudicotyledons</taxon>
        <taxon>Gunneridae</taxon>
        <taxon>Pentapetalae</taxon>
        <taxon>rosids</taxon>
        <taxon>malvids</taxon>
        <taxon>Sapindales</taxon>
        <taxon>Anacardiaceae</taxon>
        <taxon>Pistacia</taxon>
    </lineage>
</organism>
<comment type="caution">
    <text evidence="1">The sequence shown here is derived from an EMBL/GenBank/DDBJ whole genome shotgun (WGS) entry which is preliminary data.</text>
</comment>
<dbReference type="Proteomes" id="UP001163603">
    <property type="component" value="Chromosome 3"/>
</dbReference>
<gene>
    <name evidence="1" type="ORF">Pint_04748</name>
</gene>
<protein>
    <submittedName>
        <fullName evidence="1">Uncharacterized protein</fullName>
    </submittedName>
</protein>
<evidence type="ECO:0000313" key="1">
    <source>
        <dbReference type="EMBL" id="KAJ0045596.1"/>
    </source>
</evidence>
<evidence type="ECO:0000313" key="2">
    <source>
        <dbReference type="Proteomes" id="UP001163603"/>
    </source>
</evidence>